<organism evidence="5 6">
    <name type="scientific">Rathayibacter caricis DSM 15933</name>
    <dbReference type="NCBI Taxonomy" id="1328867"/>
    <lineage>
        <taxon>Bacteria</taxon>
        <taxon>Bacillati</taxon>
        <taxon>Actinomycetota</taxon>
        <taxon>Actinomycetes</taxon>
        <taxon>Micrococcales</taxon>
        <taxon>Microbacteriaceae</taxon>
        <taxon>Rathayibacter</taxon>
    </lineage>
</organism>
<dbReference type="InterPro" id="IPR010895">
    <property type="entry name" value="CHRD"/>
</dbReference>
<sequence>MTKTSATRNRLLALGGITAVTAASLLAAAPAHAETEVAAPSSFTSAFTVMATPDQVVNADSVATPGEAGAAGEMTFRVNSDLEIICYDITLTGVTGEYQSPAKTATHIHQAALGKSGPPRIAFPNPSPVGDGPRTSSGCLQGPFTTGVQANGADTGAGFSLKALEADPAGFAGDAHTASFAAGVVRGQLSQVPVGGLQTGGGATAAASGPDAGTIGVAGIGALAALGALGVVVARRRTAS</sequence>
<proteinExistence type="predicted"/>
<keyword evidence="6" id="KW-1185">Reference proteome</keyword>
<feature type="signal peptide" evidence="3">
    <location>
        <begin position="1"/>
        <end position="33"/>
    </location>
</feature>
<keyword evidence="2" id="KW-1133">Transmembrane helix</keyword>
<dbReference type="PROSITE" id="PS51318">
    <property type="entry name" value="TAT"/>
    <property type="match status" value="1"/>
</dbReference>
<reference evidence="5 6" key="1">
    <citation type="submission" date="2018-03" db="EMBL/GenBank/DDBJ databases">
        <title>Bacteriophage NCPPB3778 and a type I-E CRISPR drive the evolution of the US Biological Select Agent, Rathayibacter toxicus.</title>
        <authorList>
            <person name="Davis E.W.II."/>
            <person name="Tabima J.F."/>
            <person name="Weisberg A.J."/>
            <person name="Dantas Lopes L."/>
            <person name="Wiseman M.S."/>
            <person name="Wiseman M.S."/>
            <person name="Pupko T."/>
            <person name="Belcher M.S."/>
            <person name="Sechler A.J."/>
            <person name="Tancos M.A."/>
            <person name="Schroeder B.K."/>
            <person name="Murray T.D."/>
            <person name="Luster D.G."/>
            <person name="Schneider W.L."/>
            <person name="Rogers E."/>
            <person name="Andreote F.D."/>
            <person name="Grunwald N.J."/>
            <person name="Putnam M.L."/>
            <person name="Chang J.H."/>
        </authorList>
    </citation>
    <scope>NUCLEOTIDE SEQUENCE [LARGE SCALE GENOMIC DNA]</scope>
    <source>
        <strain evidence="5 6">DSM 15933</strain>
    </source>
</reference>
<feature type="chain" id="PRO_5016343608" description="CHRD domain-containing protein" evidence="3">
    <location>
        <begin position="34"/>
        <end position="240"/>
    </location>
</feature>
<keyword evidence="3" id="KW-0732">Signal</keyword>
<gene>
    <name evidence="5" type="ORF">C1I63_06840</name>
</gene>
<keyword evidence="2" id="KW-0472">Membrane</keyword>
<feature type="region of interest" description="Disordered" evidence="1">
    <location>
        <begin position="127"/>
        <end position="146"/>
    </location>
</feature>
<feature type="transmembrane region" description="Helical" evidence="2">
    <location>
        <begin position="215"/>
        <end position="234"/>
    </location>
</feature>
<keyword evidence="2" id="KW-0812">Transmembrane</keyword>
<protein>
    <recommendedName>
        <fullName evidence="4">CHRD domain-containing protein</fullName>
    </recommendedName>
</protein>
<dbReference type="EMBL" id="PZPL01000001">
    <property type="protein sequence ID" value="PTL72589.1"/>
    <property type="molecule type" value="Genomic_DNA"/>
</dbReference>
<dbReference type="RefSeq" id="WP_107574269.1">
    <property type="nucleotide sequence ID" value="NZ_PZPL01000001.1"/>
</dbReference>
<evidence type="ECO:0000313" key="5">
    <source>
        <dbReference type="EMBL" id="PTL72589.1"/>
    </source>
</evidence>
<evidence type="ECO:0000256" key="2">
    <source>
        <dbReference type="SAM" id="Phobius"/>
    </source>
</evidence>
<feature type="compositionally biased region" description="Polar residues" evidence="1">
    <location>
        <begin position="134"/>
        <end position="146"/>
    </location>
</feature>
<evidence type="ECO:0000256" key="1">
    <source>
        <dbReference type="SAM" id="MobiDB-lite"/>
    </source>
</evidence>
<dbReference type="AlphaFoldDB" id="A0A2T4UST1"/>
<feature type="domain" description="CHRD" evidence="4">
    <location>
        <begin position="45"/>
        <end position="191"/>
    </location>
</feature>
<dbReference type="SMART" id="SM00754">
    <property type="entry name" value="CHRD"/>
    <property type="match status" value="1"/>
</dbReference>
<evidence type="ECO:0000313" key="6">
    <source>
        <dbReference type="Proteomes" id="UP000241085"/>
    </source>
</evidence>
<dbReference type="Pfam" id="PF07452">
    <property type="entry name" value="CHRD"/>
    <property type="match status" value="1"/>
</dbReference>
<name>A0A2T4UST1_9MICO</name>
<dbReference type="InterPro" id="IPR006311">
    <property type="entry name" value="TAT_signal"/>
</dbReference>
<evidence type="ECO:0000256" key="3">
    <source>
        <dbReference type="SAM" id="SignalP"/>
    </source>
</evidence>
<comment type="caution">
    <text evidence="5">The sequence shown here is derived from an EMBL/GenBank/DDBJ whole genome shotgun (WGS) entry which is preliminary data.</text>
</comment>
<dbReference type="Proteomes" id="UP000241085">
    <property type="component" value="Unassembled WGS sequence"/>
</dbReference>
<evidence type="ECO:0000259" key="4">
    <source>
        <dbReference type="SMART" id="SM00754"/>
    </source>
</evidence>
<accession>A0A2T4UST1</accession>